<evidence type="ECO:0000256" key="8">
    <source>
        <dbReference type="ARBA" id="ARBA00023136"/>
    </source>
</evidence>
<evidence type="ECO:0000256" key="5">
    <source>
        <dbReference type="ARBA" id="ARBA00022725"/>
    </source>
</evidence>
<keyword evidence="6 12" id="KW-1133">Transmembrane helix</keyword>
<keyword evidence="2 12" id="KW-1003">Cell membrane</keyword>
<evidence type="ECO:0000313" key="15">
    <source>
        <dbReference type="Proteomes" id="UP000812440"/>
    </source>
</evidence>
<dbReference type="Gene3D" id="1.20.1070.10">
    <property type="entry name" value="Rhodopsin 7-helix transmembrane proteins"/>
    <property type="match status" value="1"/>
</dbReference>
<dbReference type="CDD" id="cd13954">
    <property type="entry name" value="7tmA_OR"/>
    <property type="match status" value="1"/>
</dbReference>
<evidence type="ECO:0000256" key="10">
    <source>
        <dbReference type="ARBA" id="ARBA00023224"/>
    </source>
</evidence>
<dbReference type="OrthoDB" id="6145535at2759"/>
<dbReference type="Proteomes" id="UP000812440">
    <property type="component" value="Chromosome 9"/>
</dbReference>
<dbReference type="InterPro" id="IPR000276">
    <property type="entry name" value="GPCR_Rhodpsn"/>
</dbReference>
<comment type="subcellular location">
    <subcellularLocation>
        <location evidence="1 12">Cell membrane</location>
        <topology evidence="1 12">Multi-pass membrane protein</topology>
    </subcellularLocation>
</comment>
<dbReference type="InterPro" id="IPR017452">
    <property type="entry name" value="GPCR_Rhodpsn_7TM"/>
</dbReference>
<dbReference type="SUPFAM" id="SSF81321">
    <property type="entry name" value="Family A G protein-coupled receptor-like"/>
    <property type="match status" value="1"/>
</dbReference>
<dbReference type="InterPro" id="IPR000725">
    <property type="entry name" value="Olfact_rcpt"/>
</dbReference>
<accession>A0A8T2ISV1</accession>
<keyword evidence="8 12" id="KW-0472">Membrane</keyword>
<dbReference type="AlphaFoldDB" id="A0A8T2ISV1"/>
<dbReference type="InterPro" id="IPR050516">
    <property type="entry name" value="Olfactory_GPCR"/>
</dbReference>
<reference evidence="14" key="1">
    <citation type="thesis" date="2020" institute="ProQuest LLC" country="789 East Eisenhower Parkway, Ann Arbor, MI, USA">
        <title>Comparative Genomics and Chromosome Evolution.</title>
        <authorList>
            <person name="Mudd A.B."/>
        </authorList>
    </citation>
    <scope>NUCLEOTIDE SEQUENCE</scope>
    <source>
        <strain evidence="14">Female2</strain>
        <tissue evidence="14">Blood</tissue>
    </source>
</reference>
<dbReference type="SMART" id="SM01381">
    <property type="entry name" value="7TM_GPCR_Srsx"/>
    <property type="match status" value="1"/>
</dbReference>
<keyword evidence="15" id="KW-1185">Reference proteome</keyword>
<evidence type="ECO:0000256" key="2">
    <source>
        <dbReference type="ARBA" id="ARBA00022475"/>
    </source>
</evidence>
<keyword evidence="3 12" id="KW-0716">Sensory transduction</keyword>
<feature type="transmembrane region" description="Helical" evidence="12">
    <location>
        <begin position="238"/>
        <end position="260"/>
    </location>
</feature>
<keyword evidence="7 11" id="KW-0297">G-protein coupled receptor</keyword>
<feature type="transmembrane region" description="Helical" evidence="12">
    <location>
        <begin position="272"/>
        <end position="292"/>
    </location>
</feature>
<evidence type="ECO:0000313" key="14">
    <source>
        <dbReference type="EMBL" id="KAG8433521.1"/>
    </source>
</evidence>
<keyword evidence="5 12" id="KW-0552">Olfaction</keyword>
<comment type="caution">
    <text evidence="14">The sequence shown here is derived from an EMBL/GenBank/DDBJ whole genome shotgun (WGS) entry which is preliminary data.</text>
</comment>
<feature type="transmembrane region" description="Helical" evidence="12">
    <location>
        <begin position="203"/>
        <end position="226"/>
    </location>
</feature>
<dbReference type="PROSITE" id="PS00237">
    <property type="entry name" value="G_PROTEIN_RECEP_F1_1"/>
    <property type="match status" value="1"/>
</dbReference>
<dbReference type="GO" id="GO:0005886">
    <property type="term" value="C:plasma membrane"/>
    <property type="evidence" value="ECO:0007669"/>
    <property type="project" value="UniProtKB-SubCell"/>
</dbReference>
<protein>
    <recommendedName>
        <fullName evidence="12">Olfactory receptor</fullName>
    </recommendedName>
</protein>
<name>A0A8T2ISV1_9PIPI</name>
<evidence type="ECO:0000256" key="11">
    <source>
        <dbReference type="RuleBase" id="RU000688"/>
    </source>
</evidence>
<feature type="transmembrane region" description="Helical" evidence="12">
    <location>
        <begin position="59"/>
        <end position="78"/>
    </location>
</feature>
<evidence type="ECO:0000256" key="6">
    <source>
        <dbReference type="ARBA" id="ARBA00022989"/>
    </source>
</evidence>
<evidence type="ECO:0000256" key="3">
    <source>
        <dbReference type="ARBA" id="ARBA00022606"/>
    </source>
</evidence>
<dbReference type="PRINTS" id="PR00245">
    <property type="entry name" value="OLFACTORYR"/>
</dbReference>
<dbReference type="GO" id="GO:0004984">
    <property type="term" value="F:olfactory receptor activity"/>
    <property type="evidence" value="ECO:0007669"/>
    <property type="project" value="InterPro"/>
</dbReference>
<gene>
    <name evidence="14" type="ORF">GDO86_017710</name>
</gene>
<proteinExistence type="inferred from homology"/>
<feature type="transmembrane region" description="Helical" evidence="12">
    <location>
        <begin position="140"/>
        <end position="162"/>
    </location>
</feature>
<sequence>MVQGNFTSVKIFILLGFAHLPQFQVFLIVTFIFLYACTLLGNGLIVLLIVKDHRLHTPMYFFLVNLSIMDLLFSSVTAPKMIRDLICGDGHISVAGCLTQLFFLIIFAASESPLLSAMAFDRYVAICNPLQYKLIMNYKLCFRLTSVSWLLGCLCSFLHTVATSNINFCGPNKINHVFCDILPLMQLACSDITINVAFVYMSAIFNGICNFSVIIVSYTSIVTAIIKIKSHGGRWKAFSTCASHLVVVSVYYVTLLATYLRPIKNSSESKDRTAAVIYTVITPVINPLIYSLRNNDVKRAVKKLF</sequence>
<dbReference type="EMBL" id="JAACNH010000009">
    <property type="protein sequence ID" value="KAG8433521.1"/>
    <property type="molecule type" value="Genomic_DNA"/>
</dbReference>
<dbReference type="PROSITE" id="PS50262">
    <property type="entry name" value="G_PROTEIN_RECEP_F1_2"/>
    <property type="match status" value="1"/>
</dbReference>
<keyword evidence="4 11" id="KW-0812">Transmembrane</keyword>
<dbReference type="FunFam" id="1.20.1070.10:FF:000001">
    <property type="entry name" value="Olfactory receptor"/>
    <property type="match status" value="1"/>
</dbReference>
<keyword evidence="9 11" id="KW-0675">Receptor</keyword>
<evidence type="ECO:0000256" key="1">
    <source>
        <dbReference type="ARBA" id="ARBA00004651"/>
    </source>
</evidence>
<feature type="transmembrane region" description="Helical" evidence="12">
    <location>
        <begin position="90"/>
        <end position="109"/>
    </location>
</feature>
<dbReference type="Pfam" id="PF13853">
    <property type="entry name" value="7tm_4"/>
    <property type="match status" value="1"/>
</dbReference>
<dbReference type="GO" id="GO:0004930">
    <property type="term" value="F:G protein-coupled receptor activity"/>
    <property type="evidence" value="ECO:0007669"/>
    <property type="project" value="UniProtKB-KW"/>
</dbReference>
<evidence type="ECO:0000256" key="12">
    <source>
        <dbReference type="RuleBase" id="RU363047"/>
    </source>
</evidence>
<feature type="transmembrane region" description="Helical" evidence="12">
    <location>
        <begin position="25"/>
        <end position="50"/>
    </location>
</feature>
<keyword evidence="10 11" id="KW-0807">Transducer</keyword>
<evidence type="ECO:0000256" key="4">
    <source>
        <dbReference type="ARBA" id="ARBA00022692"/>
    </source>
</evidence>
<evidence type="ECO:0000256" key="9">
    <source>
        <dbReference type="ARBA" id="ARBA00023170"/>
    </source>
</evidence>
<evidence type="ECO:0000259" key="13">
    <source>
        <dbReference type="PROSITE" id="PS50262"/>
    </source>
</evidence>
<feature type="domain" description="G-protein coupled receptors family 1 profile" evidence="13">
    <location>
        <begin position="41"/>
        <end position="290"/>
    </location>
</feature>
<dbReference type="PRINTS" id="PR00237">
    <property type="entry name" value="GPCRRHODOPSN"/>
</dbReference>
<dbReference type="PANTHER" id="PTHR26452">
    <property type="entry name" value="OLFACTORY RECEPTOR"/>
    <property type="match status" value="1"/>
</dbReference>
<comment type="similarity">
    <text evidence="11">Belongs to the G-protein coupled receptor 1 family.</text>
</comment>
<organism evidence="14 15">
    <name type="scientific">Hymenochirus boettgeri</name>
    <name type="common">Congo dwarf clawed frog</name>
    <dbReference type="NCBI Taxonomy" id="247094"/>
    <lineage>
        <taxon>Eukaryota</taxon>
        <taxon>Metazoa</taxon>
        <taxon>Chordata</taxon>
        <taxon>Craniata</taxon>
        <taxon>Vertebrata</taxon>
        <taxon>Euteleostomi</taxon>
        <taxon>Amphibia</taxon>
        <taxon>Batrachia</taxon>
        <taxon>Anura</taxon>
        <taxon>Pipoidea</taxon>
        <taxon>Pipidae</taxon>
        <taxon>Pipinae</taxon>
        <taxon>Hymenochirus</taxon>
    </lineage>
</organism>
<evidence type="ECO:0000256" key="7">
    <source>
        <dbReference type="ARBA" id="ARBA00023040"/>
    </source>
</evidence>